<evidence type="ECO:0000313" key="1">
    <source>
        <dbReference type="EMBL" id="OGC53254.1"/>
    </source>
</evidence>
<dbReference type="Proteomes" id="UP000178127">
    <property type="component" value="Unassembled WGS sequence"/>
</dbReference>
<reference evidence="1 2" key="1">
    <citation type="journal article" date="2016" name="Nat. Commun.">
        <title>Thousands of microbial genomes shed light on interconnected biogeochemical processes in an aquifer system.</title>
        <authorList>
            <person name="Anantharaman K."/>
            <person name="Brown C.T."/>
            <person name="Hug L.A."/>
            <person name="Sharon I."/>
            <person name="Castelle C.J."/>
            <person name="Probst A.J."/>
            <person name="Thomas B.C."/>
            <person name="Singh A."/>
            <person name="Wilkins M.J."/>
            <person name="Karaoz U."/>
            <person name="Brodie E.L."/>
            <person name="Williams K.H."/>
            <person name="Hubbard S.S."/>
            <person name="Banfield J.F."/>
        </authorList>
    </citation>
    <scope>NUCLEOTIDE SEQUENCE [LARGE SCALE GENOMIC DNA]</scope>
</reference>
<proteinExistence type="predicted"/>
<sequence length="204" mass="22649">MKGAAVADETEDLKGLEYNASIELRNLEAAEKELTTSDHLLTPQEIVDYFEQRISTNIALIEYYRGKGLEMYEADEESGKSVLSRLGTAVHDNSFVEHMIGKLKESGSLQEFVAMNPPASNGKSGTSLLKEVAQELHNARAHVKNRNNFVETSNLDEAIADLIGNERWVRILQHESENIGTAYIEPEVSFNAGFQKMVSSESSI</sequence>
<name>A0A1F4V816_UNCKA</name>
<gene>
    <name evidence="1" type="ORF">A3D91_02450</name>
</gene>
<accession>A0A1F4V816</accession>
<dbReference type="EMBL" id="MEVD01000015">
    <property type="protein sequence ID" value="OGC53254.1"/>
    <property type="molecule type" value="Genomic_DNA"/>
</dbReference>
<organism evidence="1 2">
    <name type="scientific">candidate division WWE3 bacterium RIFCSPHIGHO2_02_FULL_38_14</name>
    <dbReference type="NCBI Taxonomy" id="1802620"/>
    <lineage>
        <taxon>Bacteria</taxon>
        <taxon>Katanobacteria</taxon>
    </lineage>
</organism>
<comment type="caution">
    <text evidence="1">The sequence shown here is derived from an EMBL/GenBank/DDBJ whole genome shotgun (WGS) entry which is preliminary data.</text>
</comment>
<protein>
    <submittedName>
        <fullName evidence="1">Uncharacterized protein</fullName>
    </submittedName>
</protein>
<dbReference type="AlphaFoldDB" id="A0A1F4V816"/>
<evidence type="ECO:0000313" key="2">
    <source>
        <dbReference type="Proteomes" id="UP000178127"/>
    </source>
</evidence>